<protein>
    <recommendedName>
        <fullName evidence="3">Myxococcus xanthus double-CXXCG motif paralogous family</fullName>
    </recommendedName>
</protein>
<dbReference type="EMBL" id="JABBJJ010000025">
    <property type="protein sequence ID" value="NMO14791.1"/>
    <property type="molecule type" value="Genomic_DNA"/>
</dbReference>
<dbReference type="NCBIfam" id="TIGR02264">
    <property type="entry name" value="gmx_para_CXXCG"/>
    <property type="match status" value="1"/>
</dbReference>
<dbReference type="AlphaFoldDB" id="A0A848LEU6"/>
<comment type="caution">
    <text evidence="1">The sequence shown here is derived from an EMBL/GenBank/DDBJ whole genome shotgun (WGS) entry which is preliminary data.</text>
</comment>
<evidence type="ECO:0008006" key="3">
    <source>
        <dbReference type="Google" id="ProtNLM"/>
    </source>
</evidence>
<reference evidence="1 2" key="1">
    <citation type="submission" date="2020-04" db="EMBL/GenBank/DDBJ databases">
        <title>Draft genome of Pyxidicoccus fallax type strain.</title>
        <authorList>
            <person name="Whitworth D.E."/>
        </authorList>
    </citation>
    <scope>NUCLEOTIDE SEQUENCE [LARGE SCALE GENOMIC DNA]</scope>
    <source>
        <strain evidence="1 2">DSM 14698</strain>
    </source>
</reference>
<name>A0A848LEU6_9BACT</name>
<evidence type="ECO:0000313" key="1">
    <source>
        <dbReference type="EMBL" id="NMO14791.1"/>
    </source>
</evidence>
<dbReference type="InterPro" id="IPR011750">
    <property type="entry name" value="Gmx_para_CXXCG"/>
</dbReference>
<evidence type="ECO:0000313" key="2">
    <source>
        <dbReference type="Proteomes" id="UP000518300"/>
    </source>
</evidence>
<sequence>MSRFFWLREDRAVVARYGGYVDATHRWGLPGASCHTCGVTWSSTGHDYPCVDLSQLPERAEFETPRPEPFTEFSRLRELVRPLAPPNVELPPGTGFGPLTGRASGKLAAFEWLTSVVLVRRDALEQLQTAGVRGLLGCGTALRFRQKNPPELLELQIEPRGRLHPDCIPPDEPPPCPTCGRFALARPDDPVLDEASLPTDRDLFRVGNFATMVIGTERFVDAVRRLELDGITFRELPTR</sequence>
<keyword evidence="2" id="KW-1185">Reference proteome</keyword>
<organism evidence="1 2">
    <name type="scientific">Pyxidicoccus fallax</name>
    <dbReference type="NCBI Taxonomy" id="394095"/>
    <lineage>
        <taxon>Bacteria</taxon>
        <taxon>Pseudomonadati</taxon>
        <taxon>Myxococcota</taxon>
        <taxon>Myxococcia</taxon>
        <taxon>Myxococcales</taxon>
        <taxon>Cystobacterineae</taxon>
        <taxon>Myxococcaceae</taxon>
        <taxon>Pyxidicoccus</taxon>
    </lineage>
</organism>
<gene>
    <name evidence="1" type="ORF">HG543_07945</name>
</gene>
<dbReference type="RefSeq" id="WP_169344086.1">
    <property type="nucleotide sequence ID" value="NZ_JABBJJ010000025.1"/>
</dbReference>
<dbReference type="Pfam" id="PF09535">
    <property type="entry name" value="Gmx_para_CXXCG"/>
    <property type="match status" value="1"/>
</dbReference>
<accession>A0A848LEU6</accession>
<proteinExistence type="predicted"/>
<dbReference type="Proteomes" id="UP000518300">
    <property type="component" value="Unassembled WGS sequence"/>
</dbReference>